<evidence type="ECO:0000313" key="2">
    <source>
        <dbReference type="Proteomes" id="UP000828390"/>
    </source>
</evidence>
<keyword evidence="2" id="KW-1185">Reference proteome</keyword>
<protein>
    <submittedName>
        <fullName evidence="1">Uncharacterized protein</fullName>
    </submittedName>
</protein>
<dbReference type="Proteomes" id="UP000828390">
    <property type="component" value="Unassembled WGS sequence"/>
</dbReference>
<reference evidence="1" key="2">
    <citation type="submission" date="2020-11" db="EMBL/GenBank/DDBJ databases">
        <authorList>
            <person name="McCartney M.A."/>
            <person name="Auch B."/>
            <person name="Kono T."/>
            <person name="Mallez S."/>
            <person name="Becker A."/>
            <person name="Gohl D.M."/>
            <person name="Silverstein K.A.T."/>
            <person name="Koren S."/>
            <person name="Bechman K.B."/>
            <person name="Herman A."/>
            <person name="Abrahante J.E."/>
            <person name="Garbe J."/>
        </authorList>
    </citation>
    <scope>NUCLEOTIDE SEQUENCE</scope>
    <source>
        <strain evidence="1">Duluth1</strain>
        <tissue evidence="1">Whole animal</tissue>
    </source>
</reference>
<dbReference type="AlphaFoldDB" id="A0A9D4QNB7"/>
<comment type="caution">
    <text evidence="1">The sequence shown here is derived from an EMBL/GenBank/DDBJ whole genome shotgun (WGS) entry which is preliminary data.</text>
</comment>
<gene>
    <name evidence="1" type="ORF">DPMN_110902</name>
</gene>
<sequence length="56" mass="6364">MSYIAAMNARHLPGFSTHHFLNTSCIRRCKVLRIRCKGNTNKSQRNAASRNTKQSS</sequence>
<name>A0A9D4QNB7_DREPO</name>
<dbReference type="EMBL" id="JAIWYP010000004">
    <property type="protein sequence ID" value="KAH3837511.1"/>
    <property type="molecule type" value="Genomic_DNA"/>
</dbReference>
<accession>A0A9D4QNB7</accession>
<reference evidence="1" key="1">
    <citation type="journal article" date="2019" name="bioRxiv">
        <title>The Genome of the Zebra Mussel, Dreissena polymorpha: A Resource for Invasive Species Research.</title>
        <authorList>
            <person name="McCartney M.A."/>
            <person name="Auch B."/>
            <person name="Kono T."/>
            <person name="Mallez S."/>
            <person name="Zhang Y."/>
            <person name="Obille A."/>
            <person name="Becker A."/>
            <person name="Abrahante J.E."/>
            <person name="Garbe J."/>
            <person name="Badalamenti J.P."/>
            <person name="Herman A."/>
            <person name="Mangelson H."/>
            <person name="Liachko I."/>
            <person name="Sullivan S."/>
            <person name="Sone E.D."/>
            <person name="Koren S."/>
            <person name="Silverstein K.A.T."/>
            <person name="Beckman K.B."/>
            <person name="Gohl D.M."/>
        </authorList>
    </citation>
    <scope>NUCLEOTIDE SEQUENCE</scope>
    <source>
        <strain evidence="1">Duluth1</strain>
        <tissue evidence="1">Whole animal</tissue>
    </source>
</reference>
<organism evidence="1 2">
    <name type="scientific">Dreissena polymorpha</name>
    <name type="common">Zebra mussel</name>
    <name type="synonym">Mytilus polymorpha</name>
    <dbReference type="NCBI Taxonomy" id="45954"/>
    <lineage>
        <taxon>Eukaryota</taxon>
        <taxon>Metazoa</taxon>
        <taxon>Spiralia</taxon>
        <taxon>Lophotrochozoa</taxon>
        <taxon>Mollusca</taxon>
        <taxon>Bivalvia</taxon>
        <taxon>Autobranchia</taxon>
        <taxon>Heteroconchia</taxon>
        <taxon>Euheterodonta</taxon>
        <taxon>Imparidentia</taxon>
        <taxon>Neoheterodontei</taxon>
        <taxon>Myida</taxon>
        <taxon>Dreissenoidea</taxon>
        <taxon>Dreissenidae</taxon>
        <taxon>Dreissena</taxon>
    </lineage>
</organism>
<evidence type="ECO:0000313" key="1">
    <source>
        <dbReference type="EMBL" id="KAH3837511.1"/>
    </source>
</evidence>
<proteinExistence type="predicted"/>